<feature type="transmembrane region" description="Helical" evidence="1">
    <location>
        <begin position="102"/>
        <end position="123"/>
    </location>
</feature>
<protein>
    <recommendedName>
        <fullName evidence="4">DUF2938 domain-containing protein</fullName>
    </recommendedName>
</protein>
<dbReference type="Proteomes" id="UP001549251">
    <property type="component" value="Unassembled WGS sequence"/>
</dbReference>
<dbReference type="EMBL" id="JBEPSD010000001">
    <property type="protein sequence ID" value="MET4569603.1"/>
    <property type="molecule type" value="Genomic_DNA"/>
</dbReference>
<proteinExistence type="predicted"/>
<feature type="transmembrane region" description="Helical" evidence="1">
    <location>
        <begin position="144"/>
        <end position="164"/>
    </location>
</feature>
<reference evidence="2 3" key="1">
    <citation type="submission" date="2024-06" db="EMBL/GenBank/DDBJ databases">
        <title>Sorghum-associated microbial communities from plants grown in Nebraska, USA.</title>
        <authorList>
            <person name="Schachtman D."/>
        </authorList>
    </citation>
    <scope>NUCLEOTIDE SEQUENCE [LARGE SCALE GENOMIC DNA]</scope>
    <source>
        <strain evidence="2 3">1757</strain>
    </source>
</reference>
<organism evidence="2 3">
    <name type="scientific">Rhodanobacter soli</name>
    <dbReference type="NCBI Taxonomy" id="590609"/>
    <lineage>
        <taxon>Bacteria</taxon>
        <taxon>Pseudomonadati</taxon>
        <taxon>Pseudomonadota</taxon>
        <taxon>Gammaproteobacteria</taxon>
        <taxon>Lysobacterales</taxon>
        <taxon>Rhodanobacteraceae</taxon>
        <taxon>Rhodanobacter</taxon>
    </lineage>
</organism>
<gene>
    <name evidence="2" type="ORF">ABIE04_001930</name>
</gene>
<evidence type="ECO:0008006" key="4">
    <source>
        <dbReference type="Google" id="ProtNLM"/>
    </source>
</evidence>
<keyword evidence="1" id="KW-1133">Transmembrane helix</keyword>
<dbReference type="RefSeq" id="WP_354549279.1">
    <property type="nucleotide sequence ID" value="NZ_JBEPSD010000001.1"/>
</dbReference>
<evidence type="ECO:0000256" key="1">
    <source>
        <dbReference type="SAM" id="Phobius"/>
    </source>
</evidence>
<name>A0ABV2PXN7_9GAMM</name>
<keyword evidence="1" id="KW-0812">Transmembrane</keyword>
<accession>A0ABV2PXN7</accession>
<keyword evidence="3" id="KW-1185">Reference proteome</keyword>
<evidence type="ECO:0000313" key="2">
    <source>
        <dbReference type="EMBL" id="MET4569603.1"/>
    </source>
</evidence>
<evidence type="ECO:0000313" key="3">
    <source>
        <dbReference type="Proteomes" id="UP001549251"/>
    </source>
</evidence>
<dbReference type="InterPro" id="IPR021329">
    <property type="entry name" value="DUF2938"/>
</dbReference>
<dbReference type="Pfam" id="PF11158">
    <property type="entry name" value="DUF2938"/>
    <property type="match status" value="1"/>
</dbReference>
<feature type="transmembrane region" description="Helical" evidence="1">
    <location>
        <begin position="75"/>
        <end position="96"/>
    </location>
</feature>
<sequence length="166" mass="17756">MSEGWELAARAVLIGSGATLATDLWARLLKYAFGVPPPDWRMVGRWFGHMPGGRFVHRSMARAAPVRGELAMGWIAHYAIGIVYAAVLIAIAGVAWTRQPTLVPALLFGLATVAFPFLLMQPCMGAGFAASNMPAPNRARLRSVLNHAVFGVGLYAAALLVAWMPG</sequence>
<comment type="caution">
    <text evidence="2">The sequence shown here is derived from an EMBL/GenBank/DDBJ whole genome shotgun (WGS) entry which is preliminary data.</text>
</comment>
<keyword evidence="1" id="KW-0472">Membrane</keyword>